<protein>
    <submittedName>
        <fullName evidence="1">Uncharacterized protein</fullName>
    </submittedName>
</protein>
<evidence type="ECO:0000313" key="2">
    <source>
        <dbReference type="Proteomes" id="UP000249396"/>
    </source>
</evidence>
<evidence type="ECO:0000313" key="1">
    <source>
        <dbReference type="EMBL" id="PZN78052.1"/>
    </source>
</evidence>
<dbReference type="EMBL" id="QJPH01000325">
    <property type="protein sequence ID" value="PZN78052.1"/>
    <property type="molecule type" value="Genomic_DNA"/>
</dbReference>
<gene>
    <name evidence="1" type="ORF">DM484_13555</name>
</gene>
<dbReference type="AlphaFoldDB" id="A0A2W4R211"/>
<name>A0A2W4R211_9GAMM</name>
<comment type="caution">
    <text evidence="1">The sequence shown here is derived from an EMBL/GenBank/DDBJ whole genome shotgun (WGS) entry which is preliminary data.</text>
</comment>
<organism evidence="1 2">
    <name type="scientific">Candidatus Methylumidiphilus alinenensis</name>
    <dbReference type="NCBI Taxonomy" id="2202197"/>
    <lineage>
        <taxon>Bacteria</taxon>
        <taxon>Pseudomonadati</taxon>
        <taxon>Pseudomonadota</taxon>
        <taxon>Gammaproteobacteria</taxon>
        <taxon>Methylococcales</taxon>
        <taxon>Candidatus Methylumidiphilus</taxon>
    </lineage>
</organism>
<accession>A0A2W4R211</accession>
<proteinExistence type="predicted"/>
<reference evidence="1 2" key="1">
    <citation type="journal article" date="2018" name="Aquat. Microb. Ecol.">
        <title>Gammaproteobacterial methanotrophs dominate.</title>
        <authorList>
            <person name="Rissanen A.J."/>
            <person name="Saarenheimo J."/>
            <person name="Tiirola M."/>
            <person name="Peura S."/>
            <person name="Aalto S.L."/>
            <person name="Karvinen A."/>
            <person name="Nykanen H."/>
        </authorList>
    </citation>
    <scope>NUCLEOTIDE SEQUENCE [LARGE SCALE GENOMIC DNA]</scope>
    <source>
        <strain evidence="1">AMbin10</strain>
    </source>
</reference>
<dbReference type="Proteomes" id="UP000249396">
    <property type="component" value="Unassembled WGS sequence"/>
</dbReference>
<sequence>MNDNVENLVLEHLRAIRAGMGRMEAQLVEVNARLLSVEKAVLKSRSDNLDTQEDVYRQQVQYDRLAERVGRIEQRLELCD</sequence>